<dbReference type="InterPro" id="IPR036397">
    <property type="entry name" value="RNaseH_sf"/>
</dbReference>
<dbReference type="InterPro" id="IPR001584">
    <property type="entry name" value="Integrase_cat-core"/>
</dbReference>
<dbReference type="STRING" id="595537.Varpa_5132"/>
<dbReference type="Pfam" id="PF00665">
    <property type="entry name" value="rve"/>
    <property type="match status" value="1"/>
</dbReference>
<gene>
    <name evidence="2" type="ordered locus">Varpa_5132</name>
</gene>
<dbReference type="Proteomes" id="UP000008917">
    <property type="component" value="Chromosome"/>
</dbReference>
<evidence type="ECO:0000313" key="3">
    <source>
        <dbReference type="Proteomes" id="UP000008917"/>
    </source>
</evidence>
<protein>
    <submittedName>
        <fullName evidence="2">Integrase catalytic region</fullName>
    </submittedName>
</protein>
<sequence length="303" mass="34862">MRDFIDKHRGTFGVEPICKVLQVAPSGYRRHAALLREPHKRCARAHRDDVLMPAIQRVWQANMQVYGADKVWRQLAREGTAVARCTVERLMRRLGLRGVMRGKVVKTTISDARAPCPLDRVNRQFRAQRPNQLWVSDFTYVSTWQGWLYVAFVIDVFARRIVGWRVSNSMRTDFVLDALEQALYDRQPERDGSLICHSDRGSQYVSIRYTERLAEAGIEPSVGSKGDSYDNALAETINGLYKAELIHRRAPWKTKEAVEFATLEWVAWFNHHRLLEPIGYIPPAEAEANYYRQLASQTAKMAA</sequence>
<accession>E6V497</accession>
<feature type="domain" description="Integrase catalytic" evidence="1">
    <location>
        <begin position="126"/>
        <end position="290"/>
    </location>
</feature>
<proteinExistence type="predicted"/>
<evidence type="ECO:0000313" key="2">
    <source>
        <dbReference type="EMBL" id="ADU39291.1"/>
    </source>
</evidence>
<dbReference type="EMBL" id="CP002417">
    <property type="protein sequence ID" value="ADU39291.1"/>
    <property type="molecule type" value="Genomic_DNA"/>
</dbReference>
<dbReference type="InterPro" id="IPR050900">
    <property type="entry name" value="Transposase_IS3/IS150/IS904"/>
</dbReference>
<name>E6V497_VARPE</name>
<dbReference type="Pfam" id="PF13276">
    <property type="entry name" value="HTH_21"/>
    <property type="match status" value="1"/>
</dbReference>
<dbReference type="InterPro" id="IPR048020">
    <property type="entry name" value="Transpos_IS3"/>
</dbReference>
<dbReference type="eggNOG" id="COG2801">
    <property type="taxonomic scope" value="Bacteria"/>
</dbReference>
<dbReference type="PROSITE" id="PS50994">
    <property type="entry name" value="INTEGRASE"/>
    <property type="match status" value="1"/>
</dbReference>
<dbReference type="HOGENOM" id="CLU_027402_4_0_4"/>
<dbReference type="KEGG" id="vpe:Varpa_5132"/>
<dbReference type="GO" id="GO:0003676">
    <property type="term" value="F:nucleic acid binding"/>
    <property type="evidence" value="ECO:0007669"/>
    <property type="project" value="InterPro"/>
</dbReference>
<dbReference type="AlphaFoldDB" id="E6V497"/>
<dbReference type="InterPro" id="IPR012337">
    <property type="entry name" value="RNaseH-like_sf"/>
</dbReference>
<dbReference type="Gene3D" id="3.30.420.10">
    <property type="entry name" value="Ribonuclease H-like superfamily/Ribonuclease H"/>
    <property type="match status" value="1"/>
</dbReference>
<reference evidence="3" key="1">
    <citation type="submission" date="2010-12" db="EMBL/GenBank/DDBJ databases">
        <title>Complete sequence of Variovorax paradoxus EPS.</title>
        <authorList>
            <consortium name="US DOE Joint Genome Institute"/>
            <person name="Lucas S."/>
            <person name="Copeland A."/>
            <person name="Lapidus A."/>
            <person name="Cheng J.-F."/>
            <person name="Goodwin L."/>
            <person name="Pitluck S."/>
            <person name="Teshima H."/>
            <person name="Detter J.C."/>
            <person name="Han C."/>
            <person name="Tapia R."/>
            <person name="Land M."/>
            <person name="Hauser L."/>
            <person name="Kyrpides N."/>
            <person name="Ivanova N."/>
            <person name="Ovchinnikova G."/>
            <person name="Orwin P."/>
            <person name="Han J.-I.G."/>
            <person name="Woyke T."/>
        </authorList>
    </citation>
    <scope>NUCLEOTIDE SEQUENCE [LARGE SCALE GENOMIC DNA]</scope>
    <source>
        <strain evidence="3">EPS</strain>
    </source>
</reference>
<dbReference type="SUPFAM" id="SSF53098">
    <property type="entry name" value="Ribonuclease H-like"/>
    <property type="match status" value="1"/>
</dbReference>
<dbReference type="GO" id="GO:0015074">
    <property type="term" value="P:DNA integration"/>
    <property type="evidence" value="ECO:0007669"/>
    <property type="project" value="InterPro"/>
</dbReference>
<dbReference type="InterPro" id="IPR025948">
    <property type="entry name" value="HTH-like_dom"/>
</dbReference>
<dbReference type="NCBIfam" id="NF033516">
    <property type="entry name" value="transpos_IS3"/>
    <property type="match status" value="1"/>
</dbReference>
<dbReference type="PANTHER" id="PTHR46889:SF4">
    <property type="entry name" value="TRANSPOSASE INSO FOR INSERTION SEQUENCE ELEMENT IS911B-RELATED"/>
    <property type="match status" value="1"/>
</dbReference>
<reference evidence="2 3" key="2">
    <citation type="journal article" date="2013" name="Genome Announc.">
        <title>Genome of the Root-Associated Plant Growth-Promoting Bacterium Variovorax paradoxus Strain EPS.</title>
        <authorList>
            <person name="Han J.I."/>
            <person name="Spain J.C."/>
            <person name="Leadbetter J.R."/>
            <person name="Ovchinnikova G."/>
            <person name="Goodwin L.A."/>
            <person name="Han C.S."/>
            <person name="Woyke T."/>
            <person name="Davenport K.W."/>
            <person name="Orwin P.M."/>
        </authorList>
    </citation>
    <scope>NUCLEOTIDE SEQUENCE [LARGE SCALE GENOMIC DNA]</scope>
    <source>
        <strain evidence="2 3">EPS</strain>
    </source>
</reference>
<evidence type="ECO:0000259" key="1">
    <source>
        <dbReference type="PROSITE" id="PS50994"/>
    </source>
</evidence>
<dbReference type="PANTHER" id="PTHR46889">
    <property type="entry name" value="TRANSPOSASE INSF FOR INSERTION SEQUENCE IS3B-RELATED"/>
    <property type="match status" value="1"/>
</dbReference>
<organism evidence="2 3">
    <name type="scientific">Variovorax paradoxus (strain EPS)</name>
    <dbReference type="NCBI Taxonomy" id="595537"/>
    <lineage>
        <taxon>Bacteria</taxon>
        <taxon>Pseudomonadati</taxon>
        <taxon>Pseudomonadota</taxon>
        <taxon>Betaproteobacteria</taxon>
        <taxon>Burkholderiales</taxon>
        <taxon>Comamonadaceae</taxon>
        <taxon>Variovorax</taxon>
    </lineage>
</organism>